<dbReference type="PANTHER" id="PTHR33472:SF28">
    <property type="entry name" value="BROMO AND FHA DOMAIN-CONTAINING PROTEIN DDB_G0267958"/>
    <property type="match status" value="1"/>
</dbReference>
<organism evidence="2 3">
    <name type="scientific">Penstemon smallii</name>
    <dbReference type="NCBI Taxonomy" id="265156"/>
    <lineage>
        <taxon>Eukaryota</taxon>
        <taxon>Viridiplantae</taxon>
        <taxon>Streptophyta</taxon>
        <taxon>Embryophyta</taxon>
        <taxon>Tracheophyta</taxon>
        <taxon>Spermatophyta</taxon>
        <taxon>Magnoliopsida</taxon>
        <taxon>eudicotyledons</taxon>
        <taxon>Gunneridae</taxon>
        <taxon>Pentapetalae</taxon>
        <taxon>asterids</taxon>
        <taxon>lamiids</taxon>
        <taxon>Lamiales</taxon>
        <taxon>Plantaginaceae</taxon>
        <taxon>Cheloneae</taxon>
        <taxon>Penstemon</taxon>
    </lineage>
</organism>
<accession>A0ABD3TE44</accession>
<evidence type="ECO:0000313" key="2">
    <source>
        <dbReference type="EMBL" id="KAL3834881.1"/>
    </source>
</evidence>
<proteinExistence type="predicted"/>
<feature type="region of interest" description="Disordered" evidence="1">
    <location>
        <begin position="1"/>
        <end position="89"/>
    </location>
</feature>
<protein>
    <submittedName>
        <fullName evidence="2">Uncharacterized protein</fullName>
    </submittedName>
</protein>
<dbReference type="AlphaFoldDB" id="A0ABD3TE44"/>
<dbReference type="Proteomes" id="UP001634393">
    <property type="component" value="Unassembled WGS sequence"/>
</dbReference>
<feature type="compositionally biased region" description="Polar residues" evidence="1">
    <location>
        <begin position="1"/>
        <end position="15"/>
    </location>
</feature>
<feature type="region of interest" description="Disordered" evidence="1">
    <location>
        <begin position="133"/>
        <end position="155"/>
    </location>
</feature>
<feature type="compositionally biased region" description="Basic and acidic residues" evidence="1">
    <location>
        <begin position="16"/>
        <end position="27"/>
    </location>
</feature>
<evidence type="ECO:0000256" key="1">
    <source>
        <dbReference type="SAM" id="MobiDB-lite"/>
    </source>
</evidence>
<dbReference type="PANTHER" id="PTHR33472">
    <property type="entry name" value="OS01G0106600 PROTEIN"/>
    <property type="match status" value="1"/>
</dbReference>
<name>A0ABD3TE44_9LAMI</name>
<gene>
    <name evidence="2" type="ORF">ACJIZ3_009617</name>
</gene>
<keyword evidence="3" id="KW-1185">Reference proteome</keyword>
<dbReference type="EMBL" id="JBJXBP010000004">
    <property type="protein sequence ID" value="KAL3834881.1"/>
    <property type="molecule type" value="Genomic_DNA"/>
</dbReference>
<evidence type="ECO:0000313" key="3">
    <source>
        <dbReference type="Proteomes" id="UP001634393"/>
    </source>
</evidence>
<comment type="caution">
    <text evidence="2">The sequence shown here is derived from an EMBL/GenBank/DDBJ whole genome shotgun (WGS) entry which is preliminary data.</text>
</comment>
<reference evidence="2 3" key="1">
    <citation type="submission" date="2024-12" db="EMBL/GenBank/DDBJ databases">
        <title>The unique morphological basis and parallel evolutionary history of personate flowers in Penstemon.</title>
        <authorList>
            <person name="Depatie T.H."/>
            <person name="Wessinger C.A."/>
        </authorList>
    </citation>
    <scope>NUCLEOTIDE SEQUENCE [LARGE SCALE GENOMIC DNA]</scope>
    <source>
        <strain evidence="2">WTNN_2</strain>
        <tissue evidence="2">Leaf</tissue>
    </source>
</reference>
<feature type="compositionally biased region" description="Polar residues" evidence="1">
    <location>
        <begin position="142"/>
        <end position="155"/>
    </location>
</feature>
<sequence>MAPPENATSSMSINGEKQKNLDQEIRELISALTNRIKHTQKSSSNSNNNVDEEDDDNGVSIITLAGSNLGATMRDEKPAQAQGVEQDDDFAPTYVNSNFQAINNSIMLGGSYETNDPGVHLDITDCVERDPSRGKKVLKNEGGSSKTDVQQIETN</sequence>